<dbReference type="FunFam" id="3.40.50.300:FF:000098">
    <property type="entry name" value="Probable GTP-binding protein EngB"/>
    <property type="match status" value="1"/>
</dbReference>
<evidence type="ECO:0000256" key="6">
    <source>
        <dbReference type="ARBA" id="ARBA00022842"/>
    </source>
</evidence>
<keyword evidence="6" id="KW-0460">Magnesium</keyword>
<evidence type="ECO:0000256" key="4">
    <source>
        <dbReference type="ARBA" id="ARBA00022723"/>
    </source>
</evidence>
<feature type="domain" description="EngB-type G" evidence="11">
    <location>
        <begin position="22"/>
        <end position="194"/>
    </location>
</feature>
<evidence type="ECO:0000256" key="2">
    <source>
        <dbReference type="ARBA" id="ARBA00009638"/>
    </source>
</evidence>
<dbReference type="PRINTS" id="PR00449">
    <property type="entry name" value="RASTRNSFRMNG"/>
</dbReference>
<protein>
    <recommendedName>
        <fullName evidence="10">Probable GTP-binding protein EngB</fullName>
    </recommendedName>
</protein>
<evidence type="ECO:0000313" key="12">
    <source>
        <dbReference type="EMBL" id="RMA93035.1"/>
    </source>
</evidence>
<keyword evidence="7 10" id="KW-0342">GTP-binding</keyword>
<evidence type="ECO:0000256" key="1">
    <source>
        <dbReference type="ARBA" id="ARBA00001946"/>
    </source>
</evidence>
<dbReference type="InterPro" id="IPR005225">
    <property type="entry name" value="Small_GTP-bd"/>
</dbReference>
<dbReference type="NCBIfam" id="TIGR03598">
    <property type="entry name" value="GTPase_YsxC"/>
    <property type="match status" value="1"/>
</dbReference>
<keyword evidence="3 10" id="KW-0132">Cell division</keyword>
<evidence type="ECO:0000256" key="9">
    <source>
        <dbReference type="ARBA" id="ARBA00023306"/>
    </source>
</evidence>
<comment type="function">
    <text evidence="10">Necessary for normal cell division and for the maintenance of normal septation.</text>
</comment>
<dbReference type="InterPro" id="IPR027417">
    <property type="entry name" value="P-loop_NTPase"/>
</dbReference>
<keyword evidence="13" id="KW-1185">Reference proteome</keyword>
<keyword evidence="8 10" id="KW-0717">Septation</keyword>
<dbReference type="NCBIfam" id="TIGR00231">
    <property type="entry name" value="small_GTP"/>
    <property type="match status" value="1"/>
</dbReference>
<dbReference type="SUPFAM" id="SSF52540">
    <property type="entry name" value="P-loop containing nucleoside triphosphate hydrolases"/>
    <property type="match status" value="1"/>
</dbReference>
<evidence type="ECO:0000256" key="3">
    <source>
        <dbReference type="ARBA" id="ARBA00022618"/>
    </source>
</evidence>
<dbReference type="PANTHER" id="PTHR11649:SF13">
    <property type="entry name" value="ENGB-TYPE G DOMAIN-CONTAINING PROTEIN"/>
    <property type="match status" value="1"/>
</dbReference>
<evidence type="ECO:0000313" key="13">
    <source>
        <dbReference type="Proteomes" id="UP000280842"/>
    </source>
</evidence>
<name>A0A3M0BEM1_9AQUI</name>
<dbReference type="PROSITE" id="PS51706">
    <property type="entry name" value="G_ENGB"/>
    <property type="match status" value="1"/>
</dbReference>
<dbReference type="GO" id="GO:0046872">
    <property type="term" value="F:metal ion binding"/>
    <property type="evidence" value="ECO:0007669"/>
    <property type="project" value="UniProtKB-KW"/>
</dbReference>
<dbReference type="GO" id="GO:0000917">
    <property type="term" value="P:division septum assembly"/>
    <property type="evidence" value="ECO:0007669"/>
    <property type="project" value="UniProtKB-KW"/>
</dbReference>
<gene>
    <name evidence="10" type="primary">engB</name>
    <name evidence="12" type="ORF">CLV39_1513</name>
</gene>
<evidence type="ECO:0000256" key="7">
    <source>
        <dbReference type="ARBA" id="ARBA00023134"/>
    </source>
</evidence>
<evidence type="ECO:0000259" key="11">
    <source>
        <dbReference type="PROSITE" id="PS51706"/>
    </source>
</evidence>
<comment type="cofactor">
    <cofactor evidence="1">
        <name>Mg(2+)</name>
        <dbReference type="ChEBI" id="CHEBI:18420"/>
    </cofactor>
</comment>
<dbReference type="PANTHER" id="PTHR11649">
    <property type="entry name" value="MSS1/TRME-RELATED GTP-BINDING PROTEIN"/>
    <property type="match status" value="1"/>
</dbReference>
<dbReference type="OrthoDB" id="9804921at2"/>
<dbReference type="GO" id="GO:0005525">
    <property type="term" value="F:GTP binding"/>
    <property type="evidence" value="ECO:0007669"/>
    <property type="project" value="UniProtKB-UniRule"/>
</dbReference>
<dbReference type="RefSeq" id="WP_121923617.1">
    <property type="nucleotide sequence ID" value="NZ_REFO01000015.1"/>
</dbReference>
<comment type="caution">
    <text evidence="12">The sequence shown here is derived from an EMBL/GenBank/DDBJ whole genome shotgun (WGS) entry which is preliminary data.</text>
</comment>
<evidence type="ECO:0000256" key="8">
    <source>
        <dbReference type="ARBA" id="ARBA00023210"/>
    </source>
</evidence>
<dbReference type="Proteomes" id="UP000280842">
    <property type="component" value="Unassembled WGS sequence"/>
</dbReference>
<dbReference type="Pfam" id="PF01926">
    <property type="entry name" value="MMR_HSR1"/>
    <property type="match status" value="1"/>
</dbReference>
<dbReference type="InterPro" id="IPR030393">
    <property type="entry name" value="G_ENGB_dom"/>
</dbReference>
<dbReference type="Gene3D" id="3.40.50.300">
    <property type="entry name" value="P-loop containing nucleotide triphosphate hydrolases"/>
    <property type="match status" value="1"/>
</dbReference>
<dbReference type="EMBL" id="REFO01000015">
    <property type="protein sequence ID" value="RMA93035.1"/>
    <property type="molecule type" value="Genomic_DNA"/>
</dbReference>
<evidence type="ECO:0000256" key="10">
    <source>
        <dbReference type="HAMAP-Rule" id="MF_00321"/>
    </source>
</evidence>
<dbReference type="GO" id="GO:0005829">
    <property type="term" value="C:cytosol"/>
    <property type="evidence" value="ECO:0007669"/>
    <property type="project" value="TreeGrafter"/>
</dbReference>
<dbReference type="HAMAP" id="MF_00321">
    <property type="entry name" value="GTPase_EngB"/>
    <property type="match status" value="1"/>
</dbReference>
<keyword evidence="4" id="KW-0479">Metal-binding</keyword>
<dbReference type="InterPro" id="IPR006073">
    <property type="entry name" value="GTP-bd"/>
</dbReference>
<dbReference type="AlphaFoldDB" id="A0A3M0BEM1"/>
<proteinExistence type="inferred from homology"/>
<comment type="similarity">
    <text evidence="2 10">Belongs to the TRAFAC class TrmE-Era-EngA-EngB-Septin-like GTPase superfamily. EngB GTPase family.</text>
</comment>
<reference evidence="12 13" key="1">
    <citation type="submission" date="2018-10" db="EMBL/GenBank/DDBJ databases">
        <title>Genomic Encyclopedia of Archaeal and Bacterial Type Strains, Phase II (KMG-II): from individual species to whole genera.</title>
        <authorList>
            <person name="Goeker M."/>
        </authorList>
    </citation>
    <scope>NUCLEOTIDE SEQUENCE [LARGE SCALE GENOMIC DNA]</scope>
    <source>
        <strain evidence="12 13">VM1</strain>
    </source>
</reference>
<organism evidence="12 13">
    <name type="scientific">Hydrogenothermus marinus</name>
    <dbReference type="NCBI Taxonomy" id="133270"/>
    <lineage>
        <taxon>Bacteria</taxon>
        <taxon>Pseudomonadati</taxon>
        <taxon>Aquificota</taxon>
        <taxon>Aquificia</taxon>
        <taxon>Aquificales</taxon>
        <taxon>Hydrogenothermaceae</taxon>
        <taxon>Hydrogenothermus</taxon>
    </lineage>
</organism>
<evidence type="ECO:0000256" key="5">
    <source>
        <dbReference type="ARBA" id="ARBA00022741"/>
    </source>
</evidence>
<dbReference type="InterPro" id="IPR019987">
    <property type="entry name" value="GTP-bd_ribosome_bio_YsxC"/>
</dbReference>
<keyword evidence="5 10" id="KW-0547">Nucleotide-binding</keyword>
<dbReference type="CDD" id="cd01876">
    <property type="entry name" value="YihA_EngB"/>
    <property type="match status" value="1"/>
</dbReference>
<sequence>MKIKKVEFIKSAVKPEDYPPPDKPEVAIVGRSNVGKSSLINSLLNKKIAKVSATPGKTRLINFFKINDNFYFVDLPGYGYASVSKAERKKWQKMMDLYFQTRENLKLVILLVDSRHKPTNLDFIMKEYLEALEIPYIVVGTKLDKLNQSEKAKAKKIIKEVLELDDTIPVILTSAKEKINLDQVLFYVNQAISN</sequence>
<accession>A0A3M0BEM1</accession>
<keyword evidence="9 10" id="KW-0131">Cell cycle</keyword>